<dbReference type="EMBL" id="CP034545">
    <property type="protein sequence ID" value="AZQ49624.1"/>
    <property type="molecule type" value="Genomic_DNA"/>
</dbReference>
<evidence type="ECO:0000259" key="3">
    <source>
        <dbReference type="PROSITE" id="PS51898"/>
    </source>
</evidence>
<evidence type="ECO:0000313" key="4">
    <source>
        <dbReference type="EMBL" id="AZQ49624.1"/>
    </source>
</evidence>
<dbReference type="Gene3D" id="1.10.443.10">
    <property type="entry name" value="Intergrase catalytic core"/>
    <property type="match status" value="1"/>
</dbReference>
<feature type="domain" description="Tyr recombinase" evidence="3">
    <location>
        <begin position="188"/>
        <end position="439"/>
    </location>
</feature>
<gene>
    <name evidence="4" type="ORF">D5R55_00585</name>
</gene>
<dbReference type="GO" id="GO:0003677">
    <property type="term" value="F:DNA binding"/>
    <property type="evidence" value="ECO:0007669"/>
    <property type="project" value="InterPro"/>
</dbReference>
<dbReference type="Proteomes" id="UP000277191">
    <property type="component" value="Chromosome 1"/>
</dbReference>
<protein>
    <submittedName>
        <fullName evidence="4">Site-specific integrase</fullName>
    </submittedName>
</protein>
<dbReference type="AlphaFoldDB" id="A0A3S9N1X8"/>
<sequence>MFVSVKARIYTDATDVYTEVPALLTVAGVLEPLLDYFLYRSHDRSLVWMRKVTRSVCLFLDYLQINQAERDSYRLFQNFAQRLYTGTFDRETGLDISGLCWSPRSPHDAAQIVSHLTDFFDWLGEMRPEASKVNPRYAGGAFDRQADEAAYQYRRSKAFLGHMWATNATPRVTGHRVRYQRPPKVDRGEPPAFPEARFEELLVKGFSAGGRTDYRGMLITLLLHGAGFRESEPFHLYVQDVFPDPANPRQAKVLIHHPRYGDAPTDWRDERGRPRKANRAAYLAQQFGLMPRTDLMDSRHAGWKGGMHDGAYYKQAYWFLPEYGEWFLQLWYRYLEQAARLERDHPFAFVNLNRAPVSAMYKLAQFNKAHAAACQRIGLTVSKELGTTPHGHRHAYGRRLRNAGVDKAFIRRFMHHAAMESQDVYTQPNTREAMVALEVAAQRMRGKYPQAQPGSGTVLPGVDFNN</sequence>
<organism evidence="4 5">
    <name type="scientific">Burkholderia cenocepacia</name>
    <dbReference type="NCBI Taxonomy" id="95486"/>
    <lineage>
        <taxon>Bacteria</taxon>
        <taxon>Pseudomonadati</taxon>
        <taxon>Pseudomonadota</taxon>
        <taxon>Betaproteobacteria</taxon>
        <taxon>Burkholderiales</taxon>
        <taxon>Burkholderiaceae</taxon>
        <taxon>Burkholderia</taxon>
        <taxon>Burkholderia cepacia complex</taxon>
    </lineage>
</organism>
<dbReference type="PROSITE" id="PS51898">
    <property type="entry name" value="TYR_RECOMBINASE"/>
    <property type="match status" value="1"/>
</dbReference>
<accession>A0A3S9N1X8</accession>
<dbReference type="InterPro" id="IPR002104">
    <property type="entry name" value="Integrase_catalytic"/>
</dbReference>
<dbReference type="SUPFAM" id="SSF56349">
    <property type="entry name" value="DNA breaking-rejoining enzymes"/>
    <property type="match status" value="1"/>
</dbReference>
<reference evidence="4 5" key="1">
    <citation type="submission" date="2018-12" db="EMBL/GenBank/DDBJ databases">
        <title>Cadmium resistance mechanism in endophytic bacteria Burkholderia cenocepacia YG-3.</title>
        <authorList>
            <person name="Zhang X."/>
            <person name="Wang X."/>
            <person name="Zhu Y."/>
        </authorList>
    </citation>
    <scope>NUCLEOTIDE SEQUENCE [LARGE SCALE GENOMIC DNA]</scope>
    <source>
        <strain evidence="4 5">YG-3</strain>
    </source>
</reference>
<evidence type="ECO:0000256" key="1">
    <source>
        <dbReference type="ARBA" id="ARBA00023172"/>
    </source>
</evidence>
<dbReference type="GO" id="GO:0015074">
    <property type="term" value="P:DNA integration"/>
    <property type="evidence" value="ECO:0007669"/>
    <property type="project" value="InterPro"/>
</dbReference>
<dbReference type="RefSeq" id="WP_126359040.1">
    <property type="nucleotide sequence ID" value="NZ_CP034545.1"/>
</dbReference>
<dbReference type="GO" id="GO:0006310">
    <property type="term" value="P:DNA recombination"/>
    <property type="evidence" value="ECO:0007669"/>
    <property type="project" value="UniProtKB-KW"/>
</dbReference>
<dbReference type="Pfam" id="PF00589">
    <property type="entry name" value="Phage_integrase"/>
    <property type="match status" value="1"/>
</dbReference>
<keyword evidence="1" id="KW-0233">DNA recombination</keyword>
<feature type="region of interest" description="Disordered" evidence="2">
    <location>
        <begin position="447"/>
        <end position="466"/>
    </location>
</feature>
<evidence type="ECO:0000313" key="5">
    <source>
        <dbReference type="Proteomes" id="UP000277191"/>
    </source>
</evidence>
<dbReference type="InterPro" id="IPR011010">
    <property type="entry name" value="DNA_brk_join_enz"/>
</dbReference>
<name>A0A3S9N1X8_9BURK</name>
<evidence type="ECO:0000256" key="2">
    <source>
        <dbReference type="SAM" id="MobiDB-lite"/>
    </source>
</evidence>
<dbReference type="NCBIfam" id="NF040693">
    <property type="entry name" value="recomb_GmtY"/>
    <property type="match status" value="1"/>
</dbReference>
<dbReference type="InterPro" id="IPR013762">
    <property type="entry name" value="Integrase-like_cat_sf"/>
</dbReference>
<proteinExistence type="predicted"/>
<dbReference type="CDD" id="cd00397">
    <property type="entry name" value="DNA_BRE_C"/>
    <property type="match status" value="1"/>
</dbReference>